<dbReference type="AlphaFoldDB" id="A0A1W6LK89"/>
<evidence type="ECO:0000313" key="6">
    <source>
        <dbReference type="Proteomes" id="UP000193334"/>
    </source>
</evidence>
<name>A0A1W6LK89_9BACT</name>
<keyword evidence="5" id="KW-0378">Hydrolase</keyword>
<dbReference type="CDD" id="cd15482">
    <property type="entry name" value="Sialidase_non-viral"/>
    <property type="match status" value="1"/>
</dbReference>
<dbReference type="GO" id="GO:0016020">
    <property type="term" value="C:membrane"/>
    <property type="evidence" value="ECO:0007669"/>
    <property type="project" value="TreeGrafter"/>
</dbReference>
<dbReference type="EMBL" id="CP021023">
    <property type="protein sequence ID" value="ARN56175.1"/>
    <property type="molecule type" value="Genomic_DNA"/>
</dbReference>
<dbReference type="InterPro" id="IPR036278">
    <property type="entry name" value="Sialidase_sf"/>
</dbReference>
<keyword evidence="5" id="KW-0326">Glycosidase</keyword>
<dbReference type="GO" id="GO:0005737">
    <property type="term" value="C:cytoplasm"/>
    <property type="evidence" value="ECO:0007669"/>
    <property type="project" value="TreeGrafter"/>
</dbReference>
<proteinExistence type="inferred from homology"/>
<feature type="domain" description="Sialidase" evidence="4">
    <location>
        <begin position="64"/>
        <end position="362"/>
    </location>
</feature>
<evidence type="ECO:0000256" key="1">
    <source>
        <dbReference type="ARBA" id="ARBA00000427"/>
    </source>
</evidence>
<sequence length="396" mass="44127">MQPKKITLKLILCIFAIFVFAAITGSGKLFAGESPGIEKKDLFISSEGGYDTYRIPALAVTNKGTILAFCEGRKAGAGDAGDIDLLMRRSTDGGQTWSPQRVVWDHKDNTCGNPCPVVDQHTGTVWLFSTWNLGSDHESAILKGKSKDTRRVFVMHSKDDGKSWSKPEDITESAKAPNWRWYATGPGHGIQLNHGKHKGRLVVPADHSFQPVGGNKYGAHVIYSDDHGKTWQYSDAVLPGANENEVVELMDGRILMNARNHRYRGTRIKAYSSNGGQTWTEVHYSSELQEPRCQASTIRYSPGRYVDSQKDIILFSNPDHSSRRINMTVKMSLNGSENWHFKKTLHKNAAAYSCLAVLPDGRAACFYECGEDYPYKKITFAAFTLKWLTGLEDVIN</sequence>
<comment type="catalytic activity">
    <reaction evidence="1">
        <text>Hydrolysis of alpha-(2-&gt;3)-, alpha-(2-&gt;6)-, alpha-(2-&gt;8)- glycosidic linkages of terminal sialic acid residues in oligosaccharides, glycoproteins, glycolipids, colominic acid and synthetic substrates.</text>
        <dbReference type="EC" id="3.2.1.18"/>
    </reaction>
</comment>
<accession>A0A1W6LK89</accession>
<dbReference type="PANTHER" id="PTHR10628:SF30">
    <property type="entry name" value="EXO-ALPHA-SIALIDASE"/>
    <property type="match status" value="1"/>
</dbReference>
<dbReference type="PANTHER" id="PTHR10628">
    <property type="entry name" value="SIALIDASE"/>
    <property type="match status" value="1"/>
</dbReference>
<dbReference type="STRING" id="1941349.STSP1_00548"/>
<reference evidence="6" key="1">
    <citation type="submission" date="2017-04" db="EMBL/GenBank/DDBJ databases">
        <title>Comparative genomics and description of representatives of a novel lineage of planctomycetes thriving in anoxic sediments.</title>
        <authorList>
            <person name="Spring S."/>
            <person name="Bunk B."/>
            <person name="Sproer C."/>
        </authorList>
    </citation>
    <scope>NUCLEOTIDE SEQUENCE [LARGE SCALE GENOMIC DNA]</scope>
    <source>
        <strain evidence="6">ST-PulAB-D4</strain>
    </source>
</reference>
<dbReference type="InterPro" id="IPR026856">
    <property type="entry name" value="Sialidase_fam"/>
</dbReference>
<evidence type="ECO:0000313" key="5">
    <source>
        <dbReference type="EMBL" id="ARN56175.1"/>
    </source>
</evidence>
<dbReference type="InterPro" id="IPR011040">
    <property type="entry name" value="Sialidase"/>
</dbReference>
<dbReference type="SUPFAM" id="SSF50939">
    <property type="entry name" value="Sialidases"/>
    <property type="match status" value="1"/>
</dbReference>
<comment type="similarity">
    <text evidence="2">Belongs to the glycosyl hydrolase 33 family.</text>
</comment>
<dbReference type="GO" id="GO:0009313">
    <property type="term" value="P:oligosaccharide catabolic process"/>
    <property type="evidence" value="ECO:0007669"/>
    <property type="project" value="TreeGrafter"/>
</dbReference>
<organism evidence="5 6">
    <name type="scientific">Sedimentisphaera salicampi</name>
    <dbReference type="NCBI Taxonomy" id="1941349"/>
    <lineage>
        <taxon>Bacteria</taxon>
        <taxon>Pseudomonadati</taxon>
        <taxon>Planctomycetota</taxon>
        <taxon>Phycisphaerae</taxon>
        <taxon>Sedimentisphaerales</taxon>
        <taxon>Sedimentisphaeraceae</taxon>
        <taxon>Sedimentisphaera</taxon>
    </lineage>
</organism>
<protein>
    <recommendedName>
        <fullName evidence="3">exo-alpha-sialidase</fullName>
        <ecNumber evidence="3">3.2.1.18</ecNumber>
    </recommendedName>
</protein>
<dbReference type="GO" id="GO:0006689">
    <property type="term" value="P:ganglioside catabolic process"/>
    <property type="evidence" value="ECO:0007669"/>
    <property type="project" value="TreeGrafter"/>
</dbReference>
<dbReference type="KEGG" id="pbp:STSP1_00548"/>
<dbReference type="EC" id="3.2.1.18" evidence="3"/>
<evidence type="ECO:0000259" key="4">
    <source>
        <dbReference type="Pfam" id="PF13088"/>
    </source>
</evidence>
<dbReference type="Pfam" id="PF13088">
    <property type="entry name" value="BNR_2"/>
    <property type="match status" value="1"/>
</dbReference>
<keyword evidence="6" id="KW-1185">Reference proteome</keyword>
<gene>
    <name evidence="5" type="primary">nedA_2</name>
    <name evidence="5" type="ORF">STSP1_00548</name>
</gene>
<evidence type="ECO:0000256" key="3">
    <source>
        <dbReference type="ARBA" id="ARBA00012733"/>
    </source>
</evidence>
<dbReference type="Proteomes" id="UP000193334">
    <property type="component" value="Chromosome"/>
</dbReference>
<dbReference type="Gene3D" id="2.120.10.10">
    <property type="match status" value="1"/>
</dbReference>
<dbReference type="GO" id="GO:0004308">
    <property type="term" value="F:exo-alpha-sialidase activity"/>
    <property type="evidence" value="ECO:0007669"/>
    <property type="project" value="UniProtKB-EC"/>
</dbReference>
<evidence type="ECO:0000256" key="2">
    <source>
        <dbReference type="ARBA" id="ARBA00009348"/>
    </source>
</evidence>